<evidence type="ECO:0000259" key="1">
    <source>
        <dbReference type="Pfam" id="PF13460"/>
    </source>
</evidence>
<dbReference type="InterPro" id="IPR036291">
    <property type="entry name" value="NAD(P)-bd_dom_sf"/>
</dbReference>
<dbReference type="GO" id="GO:0044877">
    <property type="term" value="F:protein-containing complex binding"/>
    <property type="evidence" value="ECO:0007669"/>
    <property type="project" value="TreeGrafter"/>
</dbReference>
<organism evidence="2 3">
    <name type="scientific">Amycolatopsis vastitatis</name>
    <dbReference type="NCBI Taxonomy" id="1905142"/>
    <lineage>
        <taxon>Bacteria</taxon>
        <taxon>Bacillati</taxon>
        <taxon>Actinomycetota</taxon>
        <taxon>Actinomycetes</taxon>
        <taxon>Pseudonocardiales</taxon>
        <taxon>Pseudonocardiaceae</taxon>
        <taxon>Amycolatopsis</taxon>
    </lineage>
</organism>
<name>A0A229SLF8_9PSEU</name>
<dbReference type="EMBL" id="NMUL01000076">
    <property type="protein sequence ID" value="OXM59693.1"/>
    <property type="molecule type" value="Genomic_DNA"/>
</dbReference>
<dbReference type="PANTHER" id="PTHR12126">
    <property type="entry name" value="NADH-UBIQUINONE OXIDOREDUCTASE 39 KDA SUBUNIT-RELATED"/>
    <property type="match status" value="1"/>
</dbReference>
<proteinExistence type="predicted"/>
<feature type="domain" description="NAD(P)-binding" evidence="1">
    <location>
        <begin position="18"/>
        <end position="155"/>
    </location>
</feature>
<gene>
    <name evidence="2" type="ORF">CF165_46120</name>
</gene>
<dbReference type="Pfam" id="PF13460">
    <property type="entry name" value="NAD_binding_10"/>
    <property type="match status" value="1"/>
</dbReference>
<evidence type="ECO:0000313" key="3">
    <source>
        <dbReference type="Proteomes" id="UP000215199"/>
    </source>
</evidence>
<accession>A0A229SLF8</accession>
<dbReference type="SUPFAM" id="SSF51735">
    <property type="entry name" value="NAD(P)-binding Rossmann-fold domains"/>
    <property type="match status" value="1"/>
</dbReference>
<dbReference type="InterPro" id="IPR051207">
    <property type="entry name" value="ComplexI_NDUFA9_subunit"/>
</dbReference>
<dbReference type="RefSeq" id="WP_093953942.1">
    <property type="nucleotide sequence ID" value="NZ_NMUL01000076.1"/>
</dbReference>
<dbReference type="Gene3D" id="3.40.50.720">
    <property type="entry name" value="NAD(P)-binding Rossmann-like Domain"/>
    <property type="match status" value="1"/>
</dbReference>
<sequence>MPSATPGHPRSITVTSADSSTGRRLLTRLADTPAHVTALVRQRVELPAARMVDDWTRTSEAADAISAADVVIHLSGAFSGPDWQTHHDATVATTEHVARALMPGQRLLYLSYLDADPQASNWYHRAKGLAEQALADAPADCVILRIPPLIYGSSTPGAFERRMLPTTPGGPVTVIGDGTRRFQPLYSTDLINALINACTHATPGTHDLTGPDTLSVEQIVRSLNGPDVAIDYLPAAAARTISALPASVIDLFTTPGREPDPTPTWRMLDLTPTPLTEIWPPHTSS</sequence>
<protein>
    <recommendedName>
        <fullName evidence="1">NAD(P)-binding domain-containing protein</fullName>
    </recommendedName>
</protein>
<dbReference type="PANTHER" id="PTHR12126:SF11">
    <property type="entry name" value="NADH DEHYDROGENASE [UBIQUINONE] 1 ALPHA SUBCOMPLEX SUBUNIT 9, MITOCHONDRIAL"/>
    <property type="match status" value="1"/>
</dbReference>
<keyword evidence="3" id="KW-1185">Reference proteome</keyword>
<dbReference type="AlphaFoldDB" id="A0A229SLF8"/>
<dbReference type="InterPro" id="IPR016040">
    <property type="entry name" value="NAD(P)-bd_dom"/>
</dbReference>
<dbReference type="OrthoDB" id="8715857at2"/>
<dbReference type="Proteomes" id="UP000215199">
    <property type="component" value="Unassembled WGS sequence"/>
</dbReference>
<evidence type="ECO:0000313" key="2">
    <source>
        <dbReference type="EMBL" id="OXM59693.1"/>
    </source>
</evidence>
<reference evidence="3" key="1">
    <citation type="submission" date="2017-07" db="EMBL/GenBank/DDBJ databases">
        <title>Comparative genome mining reveals phylogenetic distribution patterns of secondary metabolites in Amycolatopsis.</title>
        <authorList>
            <person name="Adamek M."/>
            <person name="Alanjary M."/>
            <person name="Sales-Ortells H."/>
            <person name="Goodfellow M."/>
            <person name="Bull A.T."/>
            <person name="Kalinowski J."/>
            <person name="Ziemert N."/>
        </authorList>
    </citation>
    <scope>NUCLEOTIDE SEQUENCE [LARGE SCALE GENOMIC DNA]</scope>
    <source>
        <strain evidence="3">H5</strain>
    </source>
</reference>
<comment type="caution">
    <text evidence="2">The sequence shown here is derived from an EMBL/GenBank/DDBJ whole genome shotgun (WGS) entry which is preliminary data.</text>
</comment>